<dbReference type="Proteomes" id="UP000732105">
    <property type="component" value="Unassembled WGS sequence"/>
</dbReference>
<evidence type="ECO:0000313" key="1">
    <source>
        <dbReference type="EMBL" id="NOU60936.1"/>
    </source>
</evidence>
<evidence type="ECO:0000313" key="2">
    <source>
        <dbReference type="Proteomes" id="UP000732105"/>
    </source>
</evidence>
<name>A0ABX1WY64_9BACT</name>
<dbReference type="RefSeq" id="WP_171596207.1">
    <property type="nucleotide sequence ID" value="NZ_RZNH01000025.1"/>
</dbReference>
<proteinExistence type="predicted"/>
<gene>
    <name evidence="1" type="ORF">ELS83_14015</name>
</gene>
<protein>
    <submittedName>
        <fullName evidence="1">Uncharacterized protein</fullName>
    </submittedName>
</protein>
<keyword evidence="2" id="KW-1185">Reference proteome</keyword>
<comment type="caution">
    <text evidence="1">The sequence shown here is derived from an EMBL/GenBank/DDBJ whole genome shotgun (WGS) entry which is preliminary data.</text>
</comment>
<accession>A0ABX1WY64</accession>
<dbReference type="EMBL" id="RZNH01000025">
    <property type="protein sequence ID" value="NOU60936.1"/>
    <property type="molecule type" value="Genomic_DNA"/>
</dbReference>
<dbReference type="PROSITE" id="PS51257">
    <property type="entry name" value="PROKAR_LIPOPROTEIN"/>
    <property type="match status" value="1"/>
</dbReference>
<reference evidence="1 2" key="1">
    <citation type="submission" date="2018-12" db="EMBL/GenBank/DDBJ databases">
        <title>Marinifilum JC070 sp. nov., a marine bacterium isolated from Yongle Blue Hole in the South China Sea.</title>
        <authorList>
            <person name="Fu T."/>
        </authorList>
    </citation>
    <scope>NUCLEOTIDE SEQUENCE [LARGE SCALE GENOMIC DNA]</scope>
    <source>
        <strain evidence="1 2">JC070</strain>
    </source>
</reference>
<sequence>MKYTLVIILIAALVFSCKKEDNEIDGVMYQYIPRKCNFVFAKHAYLKEHGPFPGIERTYTLEHMQDYAFKDGEMQEAAIDLKAENYIMAVNTSNINSGTIYWYFNPYFLDNPLSEEYFDARDISMENQLKRYFQNGSGGSGGSSYSSANLKSIEYRLNEVKNLRIFSTNSLFGEDSATALNAYFQIYSVSHAFIFDANKQLIAPKIEGWSIGKYLSIRPFASELLYLRFKSLPPELPVDTRMVVEMELANGDVLRDTSSMVRLLP</sequence>
<organism evidence="1 2">
    <name type="scientific">Marinifilum caeruleilacunae</name>
    <dbReference type="NCBI Taxonomy" id="2499076"/>
    <lineage>
        <taxon>Bacteria</taxon>
        <taxon>Pseudomonadati</taxon>
        <taxon>Bacteroidota</taxon>
        <taxon>Bacteroidia</taxon>
        <taxon>Marinilabiliales</taxon>
        <taxon>Marinifilaceae</taxon>
    </lineage>
</organism>